<dbReference type="InterPro" id="IPR035965">
    <property type="entry name" value="PAS-like_dom_sf"/>
</dbReference>
<name>A0A317MVW6_9GAMM</name>
<dbReference type="GO" id="GO:0052621">
    <property type="term" value="F:diguanylate cyclase activity"/>
    <property type="evidence" value="ECO:0007669"/>
    <property type="project" value="UniProtKB-EC"/>
</dbReference>
<dbReference type="CDD" id="cd01949">
    <property type="entry name" value="GGDEF"/>
    <property type="match status" value="1"/>
</dbReference>
<dbReference type="PROSITE" id="PS50113">
    <property type="entry name" value="PAC"/>
    <property type="match status" value="1"/>
</dbReference>
<dbReference type="PANTHER" id="PTHR45138:SF9">
    <property type="entry name" value="DIGUANYLATE CYCLASE DGCM-RELATED"/>
    <property type="match status" value="1"/>
</dbReference>
<comment type="catalytic activity">
    <reaction evidence="3">
        <text>2 GTP = 3',3'-c-di-GMP + 2 diphosphate</text>
        <dbReference type="Rhea" id="RHEA:24898"/>
        <dbReference type="ChEBI" id="CHEBI:33019"/>
        <dbReference type="ChEBI" id="CHEBI:37565"/>
        <dbReference type="ChEBI" id="CHEBI:58805"/>
        <dbReference type="EC" id="2.7.7.65"/>
    </reaction>
</comment>
<dbReference type="SUPFAM" id="SSF55073">
    <property type="entry name" value="Nucleotide cyclase"/>
    <property type="match status" value="1"/>
</dbReference>
<proteinExistence type="predicted"/>
<evidence type="ECO:0000256" key="2">
    <source>
        <dbReference type="ARBA" id="ARBA00012528"/>
    </source>
</evidence>
<dbReference type="AlphaFoldDB" id="A0A317MVW6"/>
<dbReference type="PROSITE" id="PS50887">
    <property type="entry name" value="GGDEF"/>
    <property type="match status" value="1"/>
</dbReference>
<dbReference type="InterPro" id="IPR013767">
    <property type="entry name" value="PAS_fold"/>
</dbReference>
<dbReference type="Pfam" id="PF00989">
    <property type="entry name" value="PAS"/>
    <property type="match status" value="1"/>
</dbReference>
<evidence type="ECO:0000259" key="6">
    <source>
        <dbReference type="PROSITE" id="PS50887"/>
    </source>
</evidence>
<dbReference type="Gene3D" id="3.30.70.270">
    <property type="match status" value="1"/>
</dbReference>
<dbReference type="InterPro" id="IPR000014">
    <property type="entry name" value="PAS"/>
</dbReference>
<dbReference type="GO" id="GO:1902201">
    <property type="term" value="P:negative regulation of bacterial-type flagellum-dependent cell motility"/>
    <property type="evidence" value="ECO:0007669"/>
    <property type="project" value="TreeGrafter"/>
</dbReference>
<dbReference type="Gene3D" id="3.30.450.20">
    <property type="entry name" value="PAS domain"/>
    <property type="match status" value="1"/>
</dbReference>
<accession>A0A317MVW6</accession>
<keyword evidence="8" id="KW-1185">Reference proteome</keyword>
<dbReference type="GO" id="GO:0005886">
    <property type="term" value="C:plasma membrane"/>
    <property type="evidence" value="ECO:0007669"/>
    <property type="project" value="TreeGrafter"/>
</dbReference>
<evidence type="ECO:0000259" key="5">
    <source>
        <dbReference type="PROSITE" id="PS50113"/>
    </source>
</evidence>
<feature type="domain" description="PAC" evidence="5">
    <location>
        <begin position="105"/>
        <end position="158"/>
    </location>
</feature>
<dbReference type="InterPro" id="IPR050469">
    <property type="entry name" value="Diguanylate_Cyclase"/>
</dbReference>
<dbReference type="InterPro" id="IPR000160">
    <property type="entry name" value="GGDEF_dom"/>
</dbReference>
<organism evidence="7 8">
    <name type="scientific">Plasticicumulans acidivorans</name>
    <dbReference type="NCBI Taxonomy" id="886464"/>
    <lineage>
        <taxon>Bacteria</taxon>
        <taxon>Pseudomonadati</taxon>
        <taxon>Pseudomonadota</taxon>
        <taxon>Gammaproteobacteria</taxon>
        <taxon>Candidatus Competibacteraceae</taxon>
        <taxon>Plasticicumulans</taxon>
    </lineage>
</organism>
<dbReference type="SMART" id="SM00267">
    <property type="entry name" value="GGDEF"/>
    <property type="match status" value="1"/>
</dbReference>
<dbReference type="InterPro" id="IPR000700">
    <property type="entry name" value="PAS-assoc_C"/>
</dbReference>
<dbReference type="PROSITE" id="PS50112">
    <property type="entry name" value="PAS"/>
    <property type="match status" value="1"/>
</dbReference>
<dbReference type="CDD" id="cd00130">
    <property type="entry name" value="PAS"/>
    <property type="match status" value="1"/>
</dbReference>
<dbReference type="SUPFAM" id="SSF55785">
    <property type="entry name" value="PYP-like sensor domain (PAS domain)"/>
    <property type="match status" value="1"/>
</dbReference>
<dbReference type="SMART" id="SM00091">
    <property type="entry name" value="PAS"/>
    <property type="match status" value="1"/>
</dbReference>
<evidence type="ECO:0000259" key="4">
    <source>
        <dbReference type="PROSITE" id="PS50112"/>
    </source>
</evidence>
<dbReference type="EMBL" id="QGTJ01000005">
    <property type="protein sequence ID" value="PWV61609.1"/>
    <property type="molecule type" value="Genomic_DNA"/>
</dbReference>
<comment type="caution">
    <text evidence="7">The sequence shown here is derived from an EMBL/GenBank/DDBJ whole genome shotgun (WGS) entry which is preliminary data.</text>
</comment>
<evidence type="ECO:0000313" key="8">
    <source>
        <dbReference type="Proteomes" id="UP000246569"/>
    </source>
</evidence>
<dbReference type="FunFam" id="3.30.70.270:FF:000001">
    <property type="entry name" value="Diguanylate cyclase domain protein"/>
    <property type="match status" value="1"/>
</dbReference>
<dbReference type="GO" id="GO:0006355">
    <property type="term" value="P:regulation of DNA-templated transcription"/>
    <property type="evidence" value="ECO:0007669"/>
    <property type="project" value="InterPro"/>
</dbReference>
<dbReference type="EC" id="2.7.7.65" evidence="2"/>
<protein>
    <recommendedName>
        <fullName evidence="2">diguanylate cyclase</fullName>
        <ecNumber evidence="2">2.7.7.65</ecNumber>
    </recommendedName>
</protein>
<evidence type="ECO:0000313" key="7">
    <source>
        <dbReference type="EMBL" id="PWV61609.1"/>
    </source>
</evidence>
<gene>
    <name evidence="7" type="ORF">C7443_10537</name>
</gene>
<comment type="cofactor">
    <cofactor evidence="1">
        <name>Mg(2+)</name>
        <dbReference type="ChEBI" id="CHEBI:18420"/>
    </cofactor>
</comment>
<dbReference type="NCBIfam" id="TIGR00254">
    <property type="entry name" value="GGDEF"/>
    <property type="match status" value="1"/>
</dbReference>
<reference evidence="7 8" key="1">
    <citation type="submission" date="2018-05" db="EMBL/GenBank/DDBJ databases">
        <title>Genomic Encyclopedia of Type Strains, Phase IV (KMG-IV): sequencing the most valuable type-strain genomes for metagenomic binning, comparative biology and taxonomic classification.</title>
        <authorList>
            <person name="Goeker M."/>
        </authorList>
    </citation>
    <scope>NUCLEOTIDE SEQUENCE [LARGE SCALE GENOMIC DNA]</scope>
    <source>
        <strain evidence="7 8">DSM 23606</strain>
    </source>
</reference>
<feature type="domain" description="GGDEF" evidence="6">
    <location>
        <begin position="190"/>
        <end position="325"/>
    </location>
</feature>
<feature type="domain" description="PAS" evidence="4">
    <location>
        <begin position="23"/>
        <end position="60"/>
    </location>
</feature>
<dbReference type="PANTHER" id="PTHR45138">
    <property type="entry name" value="REGULATORY COMPONENTS OF SENSORY TRANSDUCTION SYSTEM"/>
    <property type="match status" value="1"/>
</dbReference>
<evidence type="ECO:0000256" key="1">
    <source>
        <dbReference type="ARBA" id="ARBA00001946"/>
    </source>
</evidence>
<dbReference type="InterPro" id="IPR029787">
    <property type="entry name" value="Nucleotide_cyclase"/>
</dbReference>
<dbReference type="GO" id="GO:0043709">
    <property type="term" value="P:cell adhesion involved in single-species biofilm formation"/>
    <property type="evidence" value="ECO:0007669"/>
    <property type="project" value="TreeGrafter"/>
</dbReference>
<dbReference type="RefSeq" id="WP_246004610.1">
    <property type="nucleotide sequence ID" value="NZ_QGTJ01000005.1"/>
</dbReference>
<sequence length="325" mass="35781">MTDATPPAAVSPEDGGTAFAITLMEHLVVPTFVLDAELRVLIWNRACEHLTGVPASEVIGTREHWRAFYESPRPCLADLVAEGAKGRIEQLYVRPEAPREPGRGLRAETWCHMPRRGQSLYLAVDAGPIFDAGGRLIAVVETLRDMSDRKRAEDQLQQLASRDLLTGLGNRHAFDAALELEWRSGERDETSLALLLIDIDHFKRFNDRYGHAAGDECLKRVAATINRFARRAGDLAVRYGSEAFVLLLPDFTRTQAQAVAQRVCDAVRSLRFVDDDEIIGVTVSIGLAVCVPMPGIEATLMLQAADAALDEAKQAGRDRVRIGEV</sequence>
<dbReference type="InterPro" id="IPR043128">
    <property type="entry name" value="Rev_trsase/Diguanyl_cyclase"/>
</dbReference>
<dbReference type="Pfam" id="PF00990">
    <property type="entry name" value="GGDEF"/>
    <property type="match status" value="1"/>
</dbReference>
<dbReference type="Proteomes" id="UP000246569">
    <property type="component" value="Unassembled WGS sequence"/>
</dbReference>
<evidence type="ECO:0000256" key="3">
    <source>
        <dbReference type="ARBA" id="ARBA00034247"/>
    </source>
</evidence>